<dbReference type="InterPro" id="IPR011990">
    <property type="entry name" value="TPR-like_helical_dom_sf"/>
</dbReference>
<dbReference type="Pfam" id="PF10374">
    <property type="entry name" value="EST1"/>
    <property type="match status" value="1"/>
</dbReference>
<dbReference type="PANTHER" id="PTHR15696">
    <property type="entry name" value="SMG-7 SUPPRESSOR WITH MORPHOLOGICAL EFFECT ON GENITALIA PROTEIN 7"/>
    <property type="match status" value="1"/>
</dbReference>
<keyword evidence="1" id="KW-0677">Repeat</keyword>
<dbReference type="EMBL" id="PKMF04000196">
    <property type="protein sequence ID" value="KAK7843810.1"/>
    <property type="molecule type" value="Genomic_DNA"/>
</dbReference>
<evidence type="ECO:0000259" key="3">
    <source>
        <dbReference type="Pfam" id="PF10373"/>
    </source>
</evidence>
<sequence length="1029" mass="117316">MTSTSPIRLKDHKEKQIFLSEVFFLELHLLVIIQFLQVGNSEKQLWALIYSKGLLHSDVQDLYRKVRSSYEEIILSDREEVEFQDVEYSLWKLHYKHIDEFRKTMKKSSGNGESIKLVTTQNVGTVQRSDNKGIAGFTSFLSEATEFYQNLVVKIRKCNRLPEDTLFNKKSGSSTSIEPKKMQKCQFLCHRFLVCLGDLARYKEQYEKPDDRNHNWSVAASHYLEATMIWPDSGNPQNQLAVLATYVGDEFLALYHCVRSLAVKEPFPDAWDNLILLFERNRSSFSHSLCREAHFDFLKPSERSDFHRKSQSGDEFSNCNILESIHSCFMETDLWSLFIRTMSFFFIQSSFEEFPCAFASAMRELDALMALNDTKLKAALESYQCLDSARTGPFRALQVVSVFIFIFENLIHGPQVRSSKDINDTQQLLQIQFALTSSFIFMGRVVDRCLKASDLDLCPLLPAVLVFVEWLANMLDEAKTYGVDENGRSAMSYYFGAFVDLLKRFNVKSVEAMSLDNIPLWEDYELRGFGPVSSAHVLLDFSTPWEHIDSYESGTKYRAHRIINAAMKIAERSNDFGKWILYDKSGRKFYTEGSNESPERNESEKVESHNSDLEIEESSQPIHQVTKEYTEHIVYTNPSNPSVNGKSVATEEEEVILFKPLTRYNSVPLYASISTNDKMSPKDSRNESVPSDEFLRRATSLLIAQNPAQSDPLAFHADISNFTCNKSFKHQEPFMKDTSAHPFLETPISAGPPSLSAWVLNKGSMSIDREKGTASVSKHSMKPIEEIPSKSFAGLSISENEHSVTSFEHEYATTNYASPFYSPPLPSAPLLPDDAVWFSGIQSSFPNSKTSGGIREANNYSAALDTSNWTATHGSPDYGHSLQGLMDNYPPSRRMTSSEWLRQYRESHNLEQANSYTWPVHRHSPENLGNFQDQASKFGVFDQWGNPIAYNPNVYMESPPLHPAFPLVYGADEHRREKLSQGFQRPSPYGCGAVTELRNEPQPLLQYLKEREWRLQQDPTLGGPTYMGN</sequence>
<comment type="caution">
    <text evidence="5">The sequence shown here is derived from an EMBL/GenBank/DDBJ whole genome shotgun (WGS) entry which is preliminary data.</text>
</comment>
<dbReference type="GO" id="GO:0070034">
    <property type="term" value="F:telomerase RNA binding"/>
    <property type="evidence" value="ECO:0007669"/>
    <property type="project" value="TreeGrafter"/>
</dbReference>
<dbReference type="AlphaFoldDB" id="A0AAW0KY21"/>
<protein>
    <submittedName>
        <fullName evidence="5">Protein smg7l</fullName>
    </submittedName>
</protein>
<dbReference type="GO" id="GO:0000184">
    <property type="term" value="P:nuclear-transcribed mRNA catabolic process, nonsense-mediated decay"/>
    <property type="evidence" value="ECO:0007669"/>
    <property type="project" value="TreeGrafter"/>
</dbReference>
<dbReference type="FunFam" id="1.25.40.10:FF:000225">
    <property type="entry name" value="Protein SMG7"/>
    <property type="match status" value="1"/>
</dbReference>
<dbReference type="GO" id="GO:0042162">
    <property type="term" value="F:telomeric DNA binding"/>
    <property type="evidence" value="ECO:0007669"/>
    <property type="project" value="TreeGrafter"/>
</dbReference>
<evidence type="ECO:0000256" key="1">
    <source>
        <dbReference type="ARBA" id="ARBA00022737"/>
    </source>
</evidence>
<dbReference type="Gene3D" id="1.25.40.10">
    <property type="entry name" value="Tetratricopeptide repeat domain"/>
    <property type="match status" value="1"/>
</dbReference>
<organism evidence="5 6">
    <name type="scientific">Quercus suber</name>
    <name type="common">Cork oak</name>
    <dbReference type="NCBI Taxonomy" id="58331"/>
    <lineage>
        <taxon>Eukaryota</taxon>
        <taxon>Viridiplantae</taxon>
        <taxon>Streptophyta</taxon>
        <taxon>Embryophyta</taxon>
        <taxon>Tracheophyta</taxon>
        <taxon>Spermatophyta</taxon>
        <taxon>Magnoliopsida</taxon>
        <taxon>eudicotyledons</taxon>
        <taxon>Gunneridae</taxon>
        <taxon>Pentapetalae</taxon>
        <taxon>rosids</taxon>
        <taxon>fabids</taxon>
        <taxon>Fagales</taxon>
        <taxon>Fagaceae</taxon>
        <taxon>Quercus</taxon>
    </lineage>
</organism>
<reference evidence="5 6" key="1">
    <citation type="journal article" date="2018" name="Sci. Data">
        <title>The draft genome sequence of cork oak.</title>
        <authorList>
            <person name="Ramos A.M."/>
            <person name="Usie A."/>
            <person name="Barbosa P."/>
            <person name="Barros P.M."/>
            <person name="Capote T."/>
            <person name="Chaves I."/>
            <person name="Simoes F."/>
            <person name="Abreu I."/>
            <person name="Carrasquinho I."/>
            <person name="Faro C."/>
            <person name="Guimaraes J.B."/>
            <person name="Mendonca D."/>
            <person name="Nobrega F."/>
            <person name="Rodrigues L."/>
            <person name="Saibo N.J.M."/>
            <person name="Varela M.C."/>
            <person name="Egas C."/>
            <person name="Matos J."/>
            <person name="Miguel C.M."/>
            <person name="Oliveira M.M."/>
            <person name="Ricardo C.P."/>
            <person name="Goncalves S."/>
        </authorList>
    </citation>
    <scope>NUCLEOTIDE SEQUENCE [LARGE SCALE GENOMIC DNA]</scope>
    <source>
        <strain evidence="6">cv. HL8</strain>
    </source>
</reference>
<evidence type="ECO:0000259" key="4">
    <source>
        <dbReference type="Pfam" id="PF10374"/>
    </source>
</evidence>
<evidence type="ECO:0000313" key="6">
    <source>
        <dbReference type="Proteomes" id="UP000237347"/>
    </source>
</evidence>
<evidence type="ECO:0000256" key="2">
    <source>
        <dbReference type="SAM" id="MobiDB-lite"/>
    </source>
</evidence>
<gene>
    <name evidence="5" type="primary">SMG7L</name>
    <name evidence="5" type="ORF">CFP56_011936</name>
</gene>
<dbReference type="GO" id="GO:0005697">
    <property type="term" value="C:telomerase holoenzyme complex"/>
    <property type="evidence" value="ECO:0007669"/>
    <property type="project" value="TreeGrafter"/>
</dbReference>
<dbReference type="InterPro" id="IPR045153">
    <property type="entry name" value="Est1/Ebs1-like"/>
</dbReference>
<keyword evidence="6" id="KW-1185">Reference proteome</keyword>
<dbReference type="Proteomes" id="UP000237347">
    <property type="component" value="Unassembled WGS sequence"/>
</dbReference>
<dbReference type="InterPro" id="IPR018834">
    <property type="entry name" value="DNA/RNA-bd_Est1-type"/>
</dbReference>
<feature type="domain" description="Telomerase activating protein Est1-like N-terminal" evidence="4">
    <location>
        <begin position="86"/>
        <end position="207"/>
    </location>
</feature>
<name>A0AAW0KY21_QUESU</name>
<accession>A0AAW0KY21</accession>
<feature type="domain" description="DNA/RNA-binding" evidence="3">
    <location>
        <begin position="219"/>
        <end position="535"/>
    </location>
</feature>
<evidence type="ECO:0000313" key="5">
    <source>
        <dbReference type="EMBL" id="KAK7843810.1"/>
    </source>
</evidence>
<dbReference type="PANTHER" id="PTHR15696:SF0">
    <property type="entry name" value="TELOMERASE-BINDING PROTEIN EST1A"/>
    <property type="match status" value="1"/>
</dbReference>
<feature type="region of interest" description="Disordered" evidence="2">
    <location>
        <begin position="591"/>
        <end position="621"/>
    </location>
</feature>
<proteinExistence type="predicted"/>
<dbReference type="Pfam" id="PF10373">
    <property type="entry name" value="EST1_DNA_bind"/>
    <property type="match status" value="1"/>
</dbReference>
<dbReference type="SUPFAM" id="SSF48452">
    <property type="entry name" value="TPR-like"/>
    <property type="match status" value="1"/>
</dbReference>
<dbReference type="InterPro" id="IPR019458">
    <property type="entry name" value="Est1-like_N"/>
</dbReference>
<feature type="compositionally biased region" description="Basic and acidic residues" evidence="2">
    <location>
        <begin position="597"/>
        <end position="612"/>
    </location>
</feature>